<evidence type="ECO:0000313" key="2">
    <source>
        <dbReference type="Proteomes" id="UP001389717"/>
    </source>
</evidence>
<accession>A0ABU9K6A8</accession>
<evidence type="ECO:0000313" key="1">
    <source>
        <dbReference type="EMBL" id="MEL3970789.1"/>
    </source>
</evidence>
<protein>
    <submittedName>
        <fullName evidence="1">Uncharacterized protein</fullName>
    </submittedName>
</protein>
<organism evidence="1 2">
    <name type="scientific">Rossellomorea oryzaecorticis</name>
    <dbReference type="NCBI Taxonomy" id="1396505"/>
    <lineage>
        <taxon>Bacteria</taxon>
        <taxon>Bacillati</taxon>
        <taxon>Bacillota</taxon>
        <taxon>Bacilli</taxon>
        <taxon>Bacillales</taxon>
        <taxon>Bacillaceae</taxon>
        <taxon>Rossellomorea</taxon>
    </lineage>
</organism>
<dbReference type="EMBL" id="JBBYAF010000001">
    <property type="protein sequence ID" value="MEL3970789.1"/>
    <property type="molecule type" value="Genomic_DNA"/>
</dbReference>
<keyword evidence="2" id="KW-1185">Reference proteome</keyword>
<comment type="caution">
    <text evidence="1">The sequence shown here is derived from an EMBL/GenBank/DDBJ whole genome shotgun (WGS) entry which is preliminary data.</text>
</comment>
<sequence>MCKVVGQRRKSVRTEKLPEWFKGEQSSQDDDFEAEKAKLVAELKAFTKGKTYLSM</sequence>
<dbReference type="Proteomes" id="UP001389717">
    <property type="component" value="Unassembled WGS sequence"/>
</dbReference>
<proteinExistence type="predicted"/>
<gene>
    <name evidence="1" type="ORF">AAEO50_00715</name>
</gene>
<name>A0ABU9K6A8_9BACI</name>
<reference evidence="1 2" key="1">
    <citation type="submission" date="2024-04" db="EMBL/GenBank/DDBJ databases">
        <title>Bacillus oryzaecorticis sp. nov., a moderately halophilic bacterium isolated from rice husks.</title>
        <authorList>
            <person name="Zhu H.-S."/>
        </authorList>
    </citation>
    <scope>NUCLEOTIDE SEQUENCE [LARGE SCALE GENOMIC DNA]</scope>
    <source>
        <strain evidence="1 2">ZC255</strain>
    </source>
</reference>